<accession>A0ACB8FAQ6</accession>
<dbReference type="EMBL" id="CM037621">
    <property type="protein sequence ID" value="KAH8002254.1"/>
    <property type="molecule type" value="Genomic_DNA"/>
</dbReference>
<keyword evidence="2" id="KW-1185">Reference proteome</keyword>
<comment type="caution">
    <text evidence="1">The sequence shown here is derived from an EMBL/GenBank/DDBJ whole genome shotgun (WGS) entry which is preliminary data.</text>
</comment>
<reference evidence="1" key="1">
    <citation type="submission" date="2021-08" db="EMBL/GenBank/DDBJ databases">
        <title>The first chromosome-level gecko genome reveals the dynamic sex chromosomes of Neotropical dwarf geckos (Sphaerodactylidae: Sphaerodactylus).</title>
        <authorList>
            <person name="Pinto B.J."/>
            <person name="Keating S.E."/>
            <person name="Gamble T."/>
        </authorList>
    </citation>
    <scope>NUCLEOTIDE SEQUENCE</scope>
    <source>
        <strain evidence="1">TG3544</strain>
    </source>
</reference>
<organism evidence="1 2">
    <name type="scientific">Sphaerodactylus townsendi</name>
    <dbReference type="NCBI Taxonomy" id="933632"/>
    <lineage>
        <taxon>Eukaryota</taxon>
        <taxon>Metazoa</taxon>
        <taxon>Chordata</taxon>
        <taxon>Craniata</taxon>
        <taxon>Vertebrata</taxon>
        <taxon>Euteleostomi</taxon>
        <taxon>Lepidosauria</taxon>
        <taxon>Squamata</taxon>
        <taxon>Bifurcata</taxon>
        <taxon>Gekkota</taxon>
        <taxon>Sphaerodactylidae</taxon>
        <taxon>Sphaerodactylus</taxon>
    </lineage>
</organism>
<sequence length="94" mass="9794">MRGLSGWLVLLALGGWLQLRAEGAVPLADFYPFGPAHGDATTPLQDDGGSGLRPVAIKFPFFGAAHTALYAIMFCGGGGKWPKSSGFEDSVLLA</sequence>
<dbReference type="Proteomes" id="UP000827872">
    <property type="component" value="Linkage Group LG08"/>
</dbReference>
<protein>
    <submittedName>
        <fullName evidence="1">Uncharacterized protein</fullName>
    </submittedName>
</protein>
<evidence type="ECO:0000313" key="2">
    <source>
        <dbReference type="Proteomes" id="UP000827872"/>
    </source>
</evidence>
<proteinExistence type="predicted"/>
<name>A0ACB8FAQ6_9SAUR</name>
<evidence type="ECO:0000313" key="1">
    <source>
        <dbReference type="EMBL" id="KAH8002254.1"/>
    </source>
</evidence>
<gene>
    <name evidence="1" type="ORF">K3G42_021657</name>
</gene>